<evidence type="ECO:0000256" key="2">
    <source>
        <dbReference type="ARBA" id="ARBA00022729"/>
    </source>
</evidence>
<dbReference type="InterPro" id="IPR001638">
    <property type="entry name" value="Solute-binding_3/MltF_N"/>
</dbReference>
<dbReference type="SMART" id="SM00062">
    <property type="entry name" value="PBPb"/>
    <property type="match status" value="1"/>
</dbReference>
<reference evidence="5 6" key="1">
    <citation type="submission" date="2016-10" db="EMBL/GenBank/DDBJ databases">
        <authorList>
            <person name="Varghese N."/>
            <person name="Submissions S."/>
        </authorList>
    </citation>
    <scope>NUCLEOTIDE SEQUENCE [LARGE SCALE GENOMIC DNA]</scope>
    <source>
        <strain evidence="5 6">LMG 18378</strain>
    </source>
</reference>
<evidence type="ECO:0000313" key="5">
    <source>
        <dbReference type="EMBL" id="SFD90106.1"/>
    </source>
</evidence>
<protein>
    <submittedName>
        <fullName evidence="5">Polar amino acid transport system substrate-binding protein</fullName>
    </submittedName>
</protein>
<keyword evidence="2 3" id="KW-0732">Signal</keyword>
<dbReference type="SUPFAM" id="SSF53850">
    <property type="entry name" value="Periplasmic binding protein-like II"/>
    <property type="match status" value="1"/>
</dbReference>
<gene>
    <name evidence="5" type="ORF">SAMN05216577_14519</name>
</gene>
<name>A0AAQ1R155_9PSED</name>
<keyword evidence="6" id="KW-1185">Reference proteome</keyword>
<comment type="similarity">
    <text evidence="1">Belongs to the bacterial solute-binding protein 3 family.</text>
</comment>
<evidence type="ECO:0000256" key="3">
    <source>
        <dbReference type="SAM" id="SignalP"/>
    </source>
</evidence>
<evidence type="ECO:0000259" key="4">
    <source>
        <dbReference type="SMART" id="SM00062"/>
    </source>
</evidence>
<dbReference type="PANTHER" id="PTHR35936">
    <property type="entry name" value="MEMBRANE-BOUND LYTIC MUREIN TRANSGLYCOSYLASE F"/>
    <property type="match status" value="1"/>
</dbReference>
<organism evidence="5 6">
    <name type="scientific">Pseudomonas citronellolis</name>
    <dbReference type="NCBI Taxonomy" id="53408"/>
    <lineage>
        <taxon>Bacteria</taxon>
        <taxon>Pseudomonadati</taxon>
        <taxon>Pseudomonadota</taxon>
        <taxon>Gammaproteobacteria</taxon>
        <taxon>Pseudomonadales</taxon>
        <taxon>Pseudomonadaceae</taxon>
        <taxon>Pseudomonas</taxon>
    </lineage>
</organism>
<feature type="chain" id="PRO_5042860704" evidence="3">
    <location>
        <begin position="36"/>
        <end position="269"/>
    </location>
</feature>
<accession>A0AAQ1R155</accession>
<comment type="caution">
    <text evidence="5">The sequence shown here is derived from an EMBL/GenBank/DDBJ whole genome shotgun (WGS) entry which is preliminary data.</text>
</comment>
<feature type="signal peptide" evidence="3">
    <location>
        <begin position="1"/>
        <end position="35"/>
    </location>
</feature>
<dbReference type="Proteomes" id="UP000183385">
    <property type="component" value="Unassembled WGS sequence"/>
</dbReference>
<proteinExistence type="inferred from homology"/>
<feature type="domain" description="Solute-binding protein family 3/N-terminal" evidence="4">
    <location>
        <begin position="39"/>
        <end position="269"/>
    </location>
</feature>
<evidence type="ECO:0000313" key="6">
    <source>
        <dbReference type="Proteomes" id="UP000183385"/>
    </source>
</evidence>
<sequence length="269" mass="29881">MPRAVTLSRAVTRFASLLPRLCLALLALLPALAPACDKTLRWDDDPPFSMLLPNGEIGGINVDINRLTLERLGCQVTLVKLPWARALKELEQGRLDVLPGAFRRPEREVYAYFSGVILQPSRNILFMRKGDPARDGLHGLLDLLGTSFRLGAQVGVSYGESYQQLLANHDFASRVFFNPSRGNLWHMIDKGRLDGIIADENSGLYELEQLGLNERIGPTAVVVSSDAAEVAFSKRTTTPAFVERYARAMRELVEGGEYQAILQRYLSPL</sequence>
<evidence type="ECO:0000256" key="1">
    <source>
        <dbReference type="ARBA" id="ARBA00010333"/>
    </source>
</evidence>
<dbReference type="AlphaFoldDB" id="A0AAQ1R155"/>
<dbReference type="PANTHER" id="PTHR35936:SF35">
    <property type="entry name" value="L-CYSTINE-BINDING PROTEIN TCYJ"/>
    <property type="match status" value="1"/>
</dbReference>
<dbReference type="EMBL" id="FOLS01000045">
    <property type="protein sequence ID" value="SFD90106.1"/>
    <property type="molecule type" value="Genomic_DNA"/>
</dbReference>
<dbReference type="Pfam" id="PF00497">
    <property type="entry name" value="SBP_bac_3"/>
    <property type="match status" value="1"/>
</dbReference>
<dbReference type="Gene3D" id="3.40.190.10">
    <property type="entry name" value="Periplasmic binding protein-like II"/>
    <property type="match status" value="2"/>
</dbReference>